<dbReference type="InterPro" id="IPR052708">
    <property type="entry name" value="PxpC"/>
</dbReference>
<evidence type="ECO:0000256" key="3">
    <source>
        <dbReference type="ARBA" id="ARBA00022840"/>
    </source>
</evidence>
<evidence type="ECO:0000256" key="1">
    <source>
        <dbReference type="ARBA" id="ARBA00022741"/>
    </source>
</evidence>
<dbReference type="GO" id="GO:0005524">
    <property type="term" value="F:ATP binding"/>
    <property type="evidence" value="ECO:0007669"/>
    <property type="project" value="UniProtKB-KW"/>
</dbReference>
<dbReference type="InterPro" id="IPR003778">
    <property type="entry name" value="CT_A_B"/>
</dbReference>
<dbReference type="RefSeq" id="WP_131735021.1">
    <property type="nucleotide sequence ID" value="NZ_CAACYD010000007.1"/>
</dbReference>
<dbReference type="Proteomes" id="UP000360750">
    <property type="component" value="Unassembled WGS sequence"/>
</dbReference>
<gene>
    <name evidence="6" type="ORF">NCTC8139_03559</name>
</gene>
<name>A0ABD7V7R1_9ACTN</name>
<reference evidence="6 7" key="1">
    <citation type="submission" date="2019-02" db="EMBL/GenBank/DDBJ databases">
        <authorList>
            <consortium name="Pathogen Informatics"/>
        </authorList>
    </citation>
    <scope>NUCLEOTIDE SEQUENCE [LARGE SCALE GENOMIC DNA]</scope>
    <source>
        <strain evidence="6 7">3012STDY6756503</strain>
    </source>
</reference>
<protein>
    <submittedName>
        <fullName evidence="6">Allophanate hydrolase subunit 2</fullName>
    </submittedName>
</protein>
<keyword evidence="3" id="KW-0067">ATP-binding</keyword>
<dbReference type="AlphaFoldDB" id="A0ABD7V7R1"/>
<feature type="region of interest" description="Disordered" evidence="4">
    <location>
        <begin position="131"/>
        <end position="172"/>
    </location>
</feature>
<dbReference type="InterPro" id="IPR029000">
    <property type="entry name" value="Cyclophilin-like_dom_sf"/>
</dbReference>
<feature type="domain" description="Carboxyltransferase" evidence="5">
    <location>
        <begin position="25"/>
        <end position="290"/>
    </location>
</feature>
<evidence type="ECO:0000313" key="7">
    <source>
        <dbReference type="Proteomes" id="UP000360750"/>
    </source>
</evidence>
<dbReference type="GeneID" id="60751530"/>
<organism evidence="6 7">
    <name type="scientific">Gordonia paraffinivorans</name>
    <dbReference type="NCBI Taxonomy" id="175628"/>
    <lineage>
        <taxon>Bacteria</taxon>
        <taxon>Bacillati</taxon>
        <taxon>Actinomycetota</taxon>
        <taxon>Actinomycetes</taxon>
        <taxon>Mycobacteriales</taxon>
        <taxon>Gordoniaceae</taxon>
        <taxon>Gordonia</taxon>
    </lineage>
</organism>
<evidence type="ECO:0000313" key="6">
    <source>
        <dbReference type="EMBL" id="VFA89981.1"/>
    </source>
</evidence>
<evidence type="ECO:0000256" key="4">
    <source>
        <dbReference type="SAM" id="MobiDB-lite"/>
    </source>
</evidence>
<dbReference type="EMBL" id="CAACYD010000007">
    <property type="protein sequence ID" value="VFA89981.1"/>
    <property type="molecule type" value="Genomic_DNA"/>
</dbReference>
<dbReference type="Pfam" id="PF02626">
    <property type="entry name" value="CT_A_B"/>
    <property type="match status" value="1"/>
</dbReference>
<comment type="caution">
    <text evidence="6">The sequence shown here is derived from an EMBL/GenBank/DDBJ whole genome shotgun (WGS) entry which is preliminary data.</text>
</comment>
<dbReference type="NCBIfam" id="TIGR00724">
    <property type="entry name" value="urea_amlyse_rel"/>
    <property type="match status" value="1"/>
</dbReference>
<keyword evidence="1" id="KW-0547">Nucleotide-binding</keyword>
<dbReference type="PANTHER" id="PTHR43309">
    <property type="entry name" value="5-OXOPROLINASE SUBUNIT C"/>
    <property type="match status" value="1"/>
</dbReference>
<dbReference type="PANTHER" id="PTHR43309:SF3">
    <property type="entry name" value="5-OXOPROLINASE SUBUNIT C"/>
    <property type="match status" value="1"/>
</dbReference>
<evidence type="ECO:0000259" key="5">
    <source>
        <dbReference type="SMART" id="SM00797"/>
    </source>
</evidence>
<keyword evidence="2 6" id="KW-0378">Hydrolase</keyword>
<proteinExistence type="predicted"/>
<dbReference type="SUPFAM" id="SSF50891">
    <property type="entry name" value="Cyclophilin-like"/>
    <property type="match status" value="1"/>
</dbReference>
<accession>A0ABD7V7R1</accession>
<dbReference type="Gene3D" id="2.40.100.10">
    <property type="entry name" value="Cyclophilin-like"/>
    <property type="match status" value="1"/>
</dbReference>
<evidence type="ECO:0000256" key="2">
    <source>
        <dbReference type="ARBA" id="ARBA00022801"/>
    </source>
</evidence>
<dbReference type="SMART" id="SM00797">
    <property type="entry name" value="AHS2"/>
    <property type="match status" value="1"/>
</dbReference>
<sequence length="290" mass="30008">MTTVTVVATGPLATIQDLGRSGYAHLGVPCSGGADRASLQLANRLVGNRESAATIESTLGGLRVRADGNALAVVTGADTVVRVNGTPVGLGAAVVLRAGDELFVDPPRWGLRNYLAVRGGFDVTPVLGSRSTDTLSGLGPAPLAADTRLPVGSETDEWPPTQTAPPNTEHPPVVELEVHEGPRTDHLVTASDLYAGTWVVGADSNRVGVRLDRPGDSPHPLLEHRPDAGELRSEGVAHGSVQVPPSGRPVLFLADHPVTGGYPVVAVLSAESVDLAAQLAPGSEIRFRAR</sequence>
<dbReference type="GO" id="GO:0016787">
    <property type="term" value="F:hydrolase activity"/>
    <property type="evidence" value="ECO:0007669"/>
    <property type="project" value="UniProtKB-KW"/>
</dbReference>